<protein>
    <recommendedName>
        <fullName evidence="2">Winged helix-turn helix domain-containing protein</fullName>
    </recommendedName>
</protein>
<evidence type="ECO:0000313" key="4">
    <source>
        <dbReference type="Proteomes" id="UP000054683"/>
    </source>
</evidence>
<dbReference type="Pfam" id="PF13592">
    <property type="entry name" value="HTH_33"/>
    <property type="match status" value="1"/>
</dbReference>
<dbReference type="Proteomes" id="UP000054683">
    <property type="component" value="Unassembled WGS sequence"/>
</dbReference>
<proteinExistence type="predicted"/>
<accession>A0A158K415</accession>
<name>A0A158K415_9BURK</name>
<dbReference type="AlphaFoldDB" id="A0A158K415"/>
<organism evidence="3 4">
    <name type="scientific">Caballeronia udeis</name>
    <dbReference type="NCBI Taxonomy" id="1232866"/>
    <lineage>
        <taxon>Bacteria</taxon>
        <taxon>Pseudomonadati</taxon>
        <taxon>Pseudomonadota</taxon>
        <taxon>Betaproteobacteria</taxon>
        <taxon>Burkholderiales</taxon>
        <taxon>Burkholderiaceae</taxon>
        <taxon>Caballeronia</taxon>
    </lineage>
</organism>
<dbReference type="InterPro" id="IPR009057">
    <property type="entry name" value="Homeodomain-like_sf"/>
</dbReference>
<feature type="region of interest" description="Disordered" evidence="1">
    <location>
        <begin position="144"/>
        <end position="181"/>
    </location>
</feature>
<evidence type="ECO:0000259" key="2">
    <source>
        <dbReference type="Pfam" id="PF13592"/>
    </source>
</evidence>
<evidence type="ECO:0000256" key="1">
    <source>
        <dbReference type="SAM" id="MobiDB-lite"/>
    </source>
</evidence>
<dbReference type="OrthoDB" id="5296970at2"/>
<dbReference type="EMBL" id="FCOK02000215">
    <property type="protein sequence ID" value="SAL75483.1"/>
    <property type="molecule type" value="Genomic_DNA"/>
</dbReference>
<evidence type="ECO:0000313" key="3">
    <source>
        <dbReference type="EMBL" id="SAL75483.1"/>
    </source>
</evidence>
<feature type="domain" description="Winged helix-turn helix" evidence="2">
    <location>
        <begin position="112"/>
        <end position="162"/>
    </location>
</feature>
<dbReference type="InterPro" id="IPR025959">
    <property type="entry name" value="Winged_HTH_dom"/>
</dbReference>
<sequence>MVRQATGGEVLERAKKLIVEARTVDELRQAQAVLLPLEFGLTLAQAAQAIGVSVGWACQLRRRFILAGGMPEVDRPRPGGRRRENMTWEEEVTFLAPFFEKAKVGGILVVGEIKRALDERLGRKVALASAYNLLHRHGWRKLAPDKRHPKADVAAQEAWKKNFPTSSSKSTARGRAKGRSG</sequence>
<dbReference type="Pfam" id="PF13384">
    <property type="entry name" value="HTH_23"/>
    <property type="match status" value="1"/>
</dbReference>
<feature type="compositionally biased region" description="Basic residues" evidence="1">
    <location>
        <begin position="172"/>
        <end position="181"/>
    </location>
</feature>
<reference evidence="3 4" key="1">
    <citation type="submission" date="2016-01" db="EMBL/GenBank/DDBJ databases">
        <authorList>
            <person name="Oliw E.H."/>
        </authorList>
    </citation>
    <scope>NUCLEOTIDE SEQUENCE [LARGE SCALE GENOMIC DNA]</scope>
    <source>
        <strain evidence="3">LMG 27134</strain>
    </source>
</reference>
<dbReference type="SUPFAM" id="SSF46689">
    <property type="entry name" value="Homeodomain-like"/>
    <property type="match status" value="1"/>
</dbReference>
<gene>
    <name evidence="3" type="ORF">AWB69_09316</name>
</gene>